<evidence type="ECO:0000313" key="2">
    <source>
        <dbReference type="Proteomes" id="UP000825729"/>
    </source>
</evidence>
<name>A0AAV7E1K7_ARIFI</name>
<dbReference type="EMBL" id="JAINDJ010000007">
    <property type="protein sequence ID" value="KAG9441776.1"/>
    <property type="molecule type" value="Genomic_DNA"/>
</dbReference>
<reference evidence="1 2" key="1">
    <citation type="submission" date="2021-07" db="EMBL/GenBank/DDBJ databases">
        <title>The Aristolochia fimbriata genome: insights into angiosperm evolution, floral development and chemical biosynthesis.</title>
        <authorList>
            <person name="Jiao Y."/>
        </authorList>
    </citation>
    <scope>NUCLEOTIDE SEQUENCE [LARGE SCALE GENOMIC DNA]</scope>
    <source>
        <strain evidence="1">IBCAS-2021</strain>
        <tissue evidence="1">Leaf</tissue>
    </source>
</reference>
<evidence type="ECO:0000313" key="1">
    <source>
        <dbReference type="EMBL" id="KAG9441776.1"/>
    </source>
</evidence>
<organism evidence="1 2">
    <name type="scientific">Aristolochia fimbriata</name>
    <name type="common">White veined hardy Dutchman's pipe vine</name>
    <dbReference type="NCBI Taxonomy" id="158543"/>
    <lineage>
        <taxon>Eukaryota</taxon>
        <taxon>Viridiplantae</taxon>
        <taxon>Streptophyta</taxon>
        <taxon>Embryophyta</taxon>
        <taxon>Tracheophyta</taxon>
        <taxon>Spermatophyta</taxon>
        <taxon>Magnoliopsida</taxon>
        <taxon>Magnoliidae</taxon>
        <taxon>Piperales</taxon>
        <taxon>Aristolochiaceae</taxon>
        <taxon>Aristolochia</taxon>
    </lineage>
</organism>
<comment type="caution">
    <text evidence="1">The sequence shown here is derived from an EMBL/GenBank/DDBJ whole genome shotgun (WGS) entry which is preliminary data.</text>
</comment>
<dbReference type="Proteomes" id="UP000825729">
    <property type="component" value="Unassembled WGS sequence"/>
</dbReference>
<proteinExistence type="predicted"/>
<accession>A0AAV7E1K7</accession>
<dbReference type="AlphaFoldDB" id="A0AAV7E1K7"/>
<gene>
    <name evidence="1" type="ORF">H6P81_017630</name>
</gene>
<sequence length="117" mass="13363">MVKKLLKSRHVTLSLMDVMVPFDAPVFIHCLKHEHEENPQYVDKEKRYMEEDPALAVVRFTGELAWSEAGPEVAEPQVTALYVEAQDCMVMGRWLDLASLMVTSAELVFSRVPEKDL</sequence>
<protein>
    <submittedName>
        <fullName evidence="1">Uncharacterized protein</fullName>
    </submittedName>
</protein>
<keyword evidence="2" id="KW-1185">Reference proteome</keyword>